<dbReference type="InterPro" id="IPR029052">
    <property type="entry name" value="Metallo-depent_PP-like"/>
</dbReference>
<dbReference type="GO" id="GO:0008758">
    <property type="term" value="F:UDP-2,3-diacylglucosamine hydrolase activity"/>
    <property type="evidence" value="ECO:0007669"/>
    <property type="project" value="TreeGrafter"/>
</dbReference>
<evidence type="ECO:0008006" key="3">
    <source>
        <dbReference type="Google" id="ProtNLM"/>
    </source>
</evidence>
<dbReference type="AlphaFoldDB" id="A0A124FYD8"/>
<dbReference type="PANTHER" id="PTHR34990">
    <property type="entry name" value="UDP-2,3-DIACYLGLUCOSAMINE HYDROLASE-RELATED"/>
    <property type="match status" value="1"/>
</dbReference>
<proteinExistence type="predicted"/>
<dbReference type="GO" id="GO:0009245">
    <property type="term" value="P:lipid A biosynthetic process"/>
    <property type="evidence" value="ECO:0007669"/>
    <property type="project" value="TreeGrafter"/>
</dbReference>
<dbReference type="EMBL" id="LGGP01000101">
    <property type="protein sequence ID" value="KUK80875.1"/>
    <property type="molecule type" value="Genomic_DNA"/>
</dbReference>
<sequence length="429" mass="49984">MKKLYLSDLHIGDGTLKDDFKFDSDLIELILSSKDKGFGEIVIVGDGLELLMSEFIRSRRMLPFDRLLKEIDVSIVDAIESKHQEVFRAFREFAESGRVKYVVGNHDSLLLFSERLRHKLKELLGDEEKVEILPYYLDREFKTLAIHGNQYDIVNRFFRDRKNGNLMQPFGDYMARFMMENFDKCLMRTELPEQVVRDYQNVHPTLDVFQWLEYLRRVYEVDSDLQAEWSRQFLILLKSHDAQRWIDANWPVLKVVEGLFVNRHGGMKLGSLMVRIVMAVRKLKKTDNLYRQGRRLLGAEGKKGFQKAMNSEFFLMYGDKAPPIVPGELKGVVMGHNHRHVLRMISSNGEEKFYANAGTWKPVVEMIDDNPKNGFARRVELGYITIEMISNEFLVQSNHIKKLSGLRLSEDTIERNADNSISHEIGLRV</sequence>
<dbReference type="SUPFAM" id="SSF56300">
    <property type="entry name" value="Metallo-dependent phosphatases"/>
    <property type="match status" value="1"/>
</dbReference>
<protein>
    <recommendedName>
        <fullName evidence="3">Calcineurin-like phosphoesterase domain-containing protein</fullName>
    </recommendedName>
</protein>
<evidence type="ECO:0000313" key="1">
    <source>
        <dbReference type="EMBL" id="KUK80875.1"/>
    </source>
</evidence>
<gene>
    <name evidence="1" type="ORF">XD94_0718</name>
</gene>
<accession>A0A124FYD8</accession>
<dbReference type="InterPro" id="IPR043461">
    <property type="entry name" value="LpxH-like"/>
</dbReference>
<organism evidence="1 2">
    <name type="scientific">Mesotoga prima</name>
    <dbReference type="NCBI Taxonomy" id="1184387"/>
    <lineage>
        <taxon>Bacteria</taxon>
        <taxon>Thermotogati</taxon>
        <taxon>Thermotogota</taxon>
        <taxon>Thermotogae</taxon>
        <taxon>Kosmotogales</taxon>
        <taxon>Kosmotogaceae</taxon>
        <taxon>Mesotoga</taxon>
    </lineage>
</organism>
<dbReference type="PATRIC" id="fig|1184387.3.peg.1101"/>
<dbReference type="GO" id="GO:0016020">
    <property type="term" value="C:membrane"/>
    <property type="evidence" value="ECO:0007669"/>
    <property type="project" value="GOC"/>
</dbReference>
<dbReference type="Gene3D" id="3.60.21.10">
    <property type="match status" value="1"/>
</dbReference>
<comment type="caution">
    <text evidence="1">The sequence shown here is derived from an EMBL/GenBank/DDBJ whole genome shotgun (WGS) entry which is preliminary data.</text>
</comment>
<name>A0A124FYD8_9BACT</name>
<dbReference type="PANTHER" id="PTHR34990:SF2">
    <property type="entry name" value="BLL8164 PROTEIN"/>
    <property type="match status" value="1"/>
</dbReference>
<reference evidence="2" key="1">
    <citation type="journal article" date="2015" name="MBio">
        <title>Genome-Resolved Metagenomic Analysis Reveals Roles for Candidate Phyla and Other Microbial Community Members in Biogeochemical Transformations in Oil Reservoirs.</title>
        <authorList>
            <person name="Hu P."/>
            <person name="Tom L."/>
            <person name="Singh A."/>
            <person name="Thomas B.C."/>
            <person name="Baker B.J."/>
            <person name="Piceno Y.M."/>
            <person name="Andersen G.L."/>
            <person name="Banfield J.F."/>
        </authorList>
    </citation>
    <scope>NUCLEOTIDE SEQUENCE [LARGE SCALE GENOMIC DNA]</scope>
</reference>
<evidence type="ECO:0000313" key="2">
    <source>
        <dbReference type="Proteomes" id="UP000054092"/>
    </source>
</evidence>
<dbReference type="Proteomes" id="UP000054092">
    <property type="component" value="Unassembled WGS sequence"/>
</dbReference>